<evidence type="ECO:0000256" key="3">
    <source>
        <dbReference type="ARBA" id="ARBA00023163"/>
    </source>
</evidence>
<keyword evidence="3" id="KW-0804">Transcription</keyword>
<gene>
    <name evidence="6" type="ORF">SAMN05660991_03508</name>
</gene>
<dbReference type="GO" id="GO:0000976">
    <property type="term" value="F:transcription cis-regulatory region binding"/>
    <property type="evidence" value="ECO:0007669"/>
    <property type="project" value="TreeGrafter"/>
</dbReference>
<dbReference type="EMBL" id="FOEE01000012">
    <property type="protein sequence ID" value="SEP14473.1"/>
    <property type="molecule type" value="Genomic_DNA"/>
</dbReference>
<organism evidence="6 7">
    <name type="scientific">Trujillonella endophytica</name>
    <dbReference type="NCBI Taxonomy" id="673521"/>
    <lineage>
        <taxon>Bacteria</taxon>
        <taxon>Bacillati</taxon>
        <taxon>Actinomycetota</taxon>
        <taxon>Actinomycetes</taxon>
        <taxon>Geodermatophilales</taxon>
        <taxon>Geodermatophilaceae</taxon>
        <taxon>Trujillonella</taxon>
    </lineage>
</organism>
<dbReference type="PANTHER" id="PTHR30055:SF234">
    <property type="entry name" value="HTH-TYPE TRANSCRIPTIONAL REGULATOR BETI"/>
    <property type="match status" value="1"/>
</dbReference>
<dbReference type="PROSITE" id="PS50977">
    <property type="entry name" value="HTH_TETR_2"/>
    <property type="match status" value="1"/>
</dbReference>
<keyword evidence="1" id="KW-0805">Transcription regulation</keyword>
<proteinExistence type="predicted"/>
<dbReference type="InterPro" id="IPR009057">
    <property type="entry name" value="Homeodomain-like_sf"/>
</dbReference>
<evidence type="ECO:0000259" key="5">
    <source>
        <dbReference type="PROSITE" id="PS50977"/>
    </source>
</evidence>
<evidence type="ECO:0000256" key="4">
    <source>
        <dbReference type="PROSITE-ProRule" id="PRU00335"/>
    </source>
</evidence>
<dbReference type="STRING" id="673521.SAMN05660991_03508"/>
<dbReference type="AlphaFoldDB" id="A0A1H8VGQ4"/>
<keyword evidence="7" id="KW-1185">Reference proteome</keyword>
<evidence type="ECO:0000313" key="6">
    <source>
        <dbReference type="EMBL" id="SEP14473.1"/>
    </source>
</evidence>
<dbReference type="Pfam" id="PF00440">
    <property type="entry name" value="TetR_N"/>
    <property type="match status" value="1"/>
</dbReference>
<dbReference type="PROSITE" id="PS01081">
    <property type="entry name" value="HTH_TETR_1"/>
    <property type="match status" value="1"/>
</dbReference>
<protein>
    <submittedName>
        <fullName evidence="6">Transcriptional regulator, TetR family</fullName>
    </submittedName>
</protein>
<accession>A0A1H8VGQ4</accession>
<keyword evidence="2 4" id="KW-0238">DNA-binding</keyword>
<dbReference type="InterPro" id="IPR001647">
    <property type="entry name" value="HTH_TetR"/>
</dbReference>
<evidence type="ECO:0000256" key="1">
    <source>
        <dbReference type="ARBA" id="ARBA00023015"/>
    </source>
</evidence>
<feature type="domain" description="HTH tetR-type" evidence="5">
    <location>
        <begin position="2"/>
        <end position="62"/>
    </location>
</feature>
<name>A0A1H8VGQ4_9ACTN</name>
<dbReference type="InterPro" id="IPR050109">
    <property type="entry name" value="HTH-type_TetR-like_transc_reg"/>
</dbReference>
<feature type="DNA-binding region" description="H-T-H motif" evidence="4">
    <location>
        <begin position="25"/>
        <end position="44"/>
    </location>
</feature>
<dbReference type="InterPro" id="IPR023772">
    <property type="entry name" value="DNA-bd_HTH_TetR-type_CS"/>
</dbReference>
<dbReference type="PANTHER" id="PTHR30055">
    <property type="entry name" value="HTH-TYPE TRANSCRIPTIONAL REGULATOR RUTR"/>
    <property type="match status" value="1"/>
</dbReference>
<evidence type="ECO:0000256" key="2">
    <source>
        <dbReference type="ARBA" id="ARBA00023125"/>
    </source>
</evidence>
<dbReference type="Proteomes" id="UP000198960">
    <property type="component" value="Unassembled WGS sequence"/>
</dbReference>
<dbReference type="OrthoDB" id="9809772at2"/>
<dbReference type="PRINTS" id="PR00455">
    <property type="entry name" value="HTHTETR"/>
</dbReference>
<dbReference type="Gene3D" id="1.10.357.10">
    <property type="entry name" value="Tetracycline Repressor, domain 2"/>
    <property type="match status" value="1"/>
</dbReference>
<sequence>MNRTRLALLRGAAAAFADTGLRATTMQAVAAAAGVAKATLYNHFRTKDDVVRALLSAELARLAVESAALVPEEALVLLADAVADHPVLRTMARTDPADLAELLGAGAERWSAGTGTLAEVLDTDADTAETIARWLLGLVFQPADPPARRRQARRLALLLHPPG</sequence>
<evidence type="ECO:0000313" key="7">
    <source>
        <dbReference type="Proteomes" id="UP000198960"/>
    </source>
</evidence>
<dbReference type="GO" id="GO:0003700">
    <property type="term" value="F:DNA-binding transcription factor activity"/>
    <property type="evidence" value="ECO:0007669"/>
    <property type="project" value="TreeGrafter"/>
</dbReference>
<dbReference type="SUPFAM" id="SSF46689">
    <property type="entry name" value="Homeodomain-like"/>
    <property type="match status" value="1"/>
</dbReference>
<reference evidence="7" key="1">
    <citation type="submission" date="2016-10" db="EMBL/GenBank/DDBJ databases">
        <authorList>
            <person name="Varghese N."/>
            <person name="Submissions S."/>
        </authorList>
    </citation>
    <scope>NUCLEOTIDE SEQUENCE [LARGE SCALE GENOMIC DNA]</scope>
    <source>
        <strain evidence="7">DSM 45413</strain>
    </source>
</reference>